<feature type="compositionally biased region" description="Basic and acidic residues" evidence="1">
    <location>
        <begin position="142"/>
        <end position="152"/>
    </location>
</feature>
<protein>
    <submittedName>
        <fullName evidence="2">Uncharacterized protein</fullName>
    </submittedName>
</protein>
<sequence length="201" mass="22214">LTESEYMCRRLAKEVLQRRKADPVMAERESQMQNQIRQLQTESEALQAALQQESPRPPQRKRAPPLSTVETDKGKSVSVPSSTQPYKVDESKTTPPPPIPVSTRPPCRVVECDSEKGKRCAVTEGVSLQRDGTQGEGQLGDMKAETESDAKMTKPTVVSTRQRASSQEDVEGGEVTFSESDVPMDGESEESAWEETESESE</sequence>
<keyword evidence="3" id="KW-1185">Reference proteome</keyword>
<reference evidence="2 3" key="1">
    <citation type="journal article" date="2018" name="PLoS ONE">
        <title>The draft genome of Kipferlia bialata reveals reductive genome evolution in fornicate parasites.</title>
        <authorList>
            <person name="Tanifuji G."/>
            <person name="Takabayashi S."/>
            <person name="Kume K."/>
            <person name="Takagi M."/>
            <person name="Nakayama T."/>
            <person name="Kamikawa R."/>
            <person name="Inagaki Y."/>
            <person name="Hashimoto T."/>
        </authorList>
    </citation>
    <scope>NUCLEOTIDE SEQUENCE [LARGE SCALE GENOMIC DNA]</scope>
    <source>
        <strain evidence="2">NY0173</strain>
    </source>
</reference>
<evidence type="ECO:0000313" key="3">
    <source>
        <dbReference type="Proteomes" id="UP000265618"/>
    </source>
</evidence>
<feature type="non-terminal residue" evidence="2">
    <location>
        <position position="201"/>
    </location>
</feature>
<name>A0A9K3DB53_9EUKA</name>
<accession>A0A9K3DB53</accession>
<proteinExistence type="predicted"/>
<dbReference type="AlphaFoldDB" id="A0A9K3DB53"/>
<feature type="region of interest" description="Disordered" evidence="1">
    <location>
        <begin position="17"/>
        <end position="201"/>
    </location>
</feature>
<feature type="compositionally biased region" description="Polar residues" evidence="1">
    <location>
        <begin position="31"/>
        <end position="54"/>
    </location>
</feature>
<dbReference type="Proteomes" id="UP000265618">
    <property type="component" value="Unassembled WGS sequence"/>
</dbReference>
<feature type="compositionally biased region" description="Basic and acidic residues" evidence="1">
    <location>
        <begin position="17"/>
        <end position="30"/>
    </location>
</feature>
<evidence type="ECO:0000256" key="1">
    <source>
        <dbReference type="SAM" id="MobiDB-lite"/>
    </source>
</evidence>
<feature type="compositionally biased region" description="Acidic residues" evidence="1">
    <location>
        <begin position="182"/>
        <end position="201"/>
    </location>
</feature>
<organism evidence="2 3">
    <name type="scientific">Kipferlia bialata</name>
    <dbReference type="NCBI Taxonomy" id="797122"/>
    <lineage>
        <taxon>Eukaryota</taxon>
        <taxon>Metamonada</taxon>
        <taxon>Carpediemonas-like organisms</taxon>
        <taxon>Kipferlia</taxon>
    </lineage>
</organism>
<comment type="caution">
    <text evidence="2">The sequence shown here is derived from an EMBL/GenBank/DDBJ whole genome shotgun (WGS) entry which is preliminary data.</text>
</comment>
<feature type="non-terminal residue" evidence="2">
    <location>
        <position position="1"/>
    </location>
</feature>
<dbReference type="EMBL" id="BDIP01009311">
    <property type="protein sequence ID" value="GIQ92266.1"/>
    <property type="molecule type" value="Genomic_DNA"/>
</dbReference>
<evidence type="ECO:0000313" key="2">
    <source>
        <dbReference type="EMBL" id="GIQ92266.1"/>
    </source>
</evidence>
<feature type="compositionally biased region" description="Polar residues" evidence="1">
    <location>
        <begin position="156"/>
        <end position="167"/>
    </location>
</feature>
<gene>
    <name evidence="2" type="ORF">KIPB_015935</name>
</gene>